<evidence type="ECO:0008006" key="3">
    <source>
        <dbReference type="Google" id="ProtNLM"/>
    </source>
</evidence>
<reference evidence="1" key="1">
    <citation type="submission" date="2017-09" db="EMBL/GenBank/DDBJ databases">
        <title>Complete Genome Sequence of ansamitocin-producing Bacterium Actinosynnema pretiosum X47.</title>
        <authorList>
            <person name="Cao G."/>
            <person name="Zong G."/>
            <person name="Zhong C."/>
            <person name="Fu J."/>
        </authorList>
    </citation>
    <scope>NUCLEOTIDE SEQUENCE [LARGE SCALE GENOMIC DNA]</scope>
    <source>
        <strain evidence="1">X47</strain>
    </source>
</reference>
<organism evidence="1 2">
    <name type="scientific">Actinosynnema pretiosum</name>
    <dbReference type="NCBI Taxonomy" id="42197"/>
    <lineage>
        <taxon>Bacteria</taxon>
        <taxon>Bacillati</taxon>
        <taxon>Actinomycetota</taxon>
        <taxon>Actinomycetes</taxon>
        <taxon>Pseudonocardiales</taxon>
        <taxon>Pseudonocardiaceae</taxon>
        <taxon>Actinosynnema</taxon>
    </lineage>
</organism>
<dbReference type="KEGG" id="apre:CNX65_06070"/>
<accession>A0A290ZGA5</accession>
<proteinExistence type="predicted"/>
<sequence length="246" mass="27781">MNFGFWSGLLGTKYEDLWRQSLRRAFPNSSGKRKDVAVAVERVRKFRNRIAHHDSLMNVDVPFEIRNVLALASCIDVNAGRWLDRCGGVMDVYRKKPVVLADTVVVPAKQAWPFYAGCAAYVCDAGRFFRPIERLAFYADREIKAEVPAVLHRRDDVEWTEREAARLRASGDRDDRKIATVIEKSLEDRPGGRCQVFLLTTSGHPDHRELSAPLPHDGAGRGSAFVQRQRYVSLHALETATTTADL</sequence>
<dbReference type="Proteomes" id="UP000218505">
    <property type="component" value="Chromosome"/>
</dbReference>
<name>A0A290ZGA5_9PSEU</name>
<keyword evidence="2" id="KW-1185">Reference proteome</keyword>
<protein>
    <recommendedName>
        <fullName evidence="3">Abi-like protein</fullName>
    </recommendedName>
</protein>
<evidence type="ECO:0000313" key="2">
    <source>
        <dbReference type="Proteomes" id="UP000218505"/>
    </source>
</evidence>
<evidence type="ECO:0000313" key="1">
    <source>
        <dbReference type="EMBL" id="ATE58014.1"/>
    </source>
</evidence>
<dbReference type="AlphaFoldDB" id="A0A290ZGA5"/>
<dbReference type="EMBL" id="CP023445">
    <property type="protein sequence ID" value="ATE58014.1"/>
    <property type="molecule type" value="Genomic_DNA"/>
</dbReference>
<gene>
    <name evidence="1" type="ORF">CNX65_06070</name>
</gene>